<keyword evidence="2" id="KW-1185">Reference proteome</keyword>
<evidence type="ECO:0000313" key="2">
    <source>
        <dbReference type="Proteomes" id="UP001065265"/>
    </source>
</evidence>
<protein>
    <recommendedName>
        <fullName evidence="3">DUF2336 domain-containing protein</fullName>
    </recommendedName>
</protein>
<proteinExistence type="predicted"/>
<accession>A0ABY5SWL1</accession>
<reference evidence="1" key="1">
    <citation type="submission" date="2022-02" db="EMBL/GenBank/DDBJ databases">
        <title>Qipengyuania spongiae sp. nov., isolated from marine sponge.</title>
        <authorList>
            <person name="Li Z."/>
            <person name="Zhang M."/>
        </authorList>
    </citation>
    <scope>NUCLEOTIDE SEQUENCE</scope>
    <source>
        <strain evidence="1">PHS-Z21</strain>
    </source>
</reference>
<dbReference type="EMBL" id="CP092471">
    <property type="protein sequence ID" value="UVI38938.1"/>
    <property type="molecule type" value="Genomic_DNA"/>
</dbReference>
<evidence type="ECO:0000313" key="1">
    <source>
        <dbReference type="EMBL" id="UVI38938.1"/>
    </source>
</evidence>
<name>A0ABY5SWL1_9SPHN</name>
<gene>
    <name evidence="1" type="ORF">L1F33_11935</name>
</gene>
<organism evidence="1 2">
    <name type="scientific">Qipengyuania spongiae</name>
    <dbReference type="NCBI Taxonomy" id="2909673"/>
    <lineage>
        <taxon>Bacteria</taxon>
        <taxon>Pseudomonadati</taxon>
        <taxon>Pseudomonadota</taxon>
        <taxon>Alphaproteobacteria</taxon>
        <taxon>Sphingomonadales</taxon>
        <taxon>Erythrobacteraceae</taxon>
        <taxon>Qipengyuania</taxon>
    </lineage>
</organism>
<evidence type="ECO:0008006" key="3">
    <source>
        <dbReference type="Google" id="ProtNLM"/>
    </source>
</evidence>
<sequence length="319" mass="34529">MTRAFALADAGWPEPAALRAALERADAQLDHVSPVLEHLLSARDQSLFSDFLVARVRGMLIDLARQMLRVQAEATGEKAREHFAESHCGALAERLFATPVLVAHCHALALEWQLGLDLETRFGVDQVLSPLIQQRIGDRDPEVASSAMAALAAQTRFVRQQRRMALPLTELDAECFHTALRLWRAYGGEEGSDALTRAEGRLRASYDEGEGRLAMLARLVAALGPRSVEALNIQAAGAALFLSALAIRSNQPRTLVARSTNAGQLVRLALGLRAAGLKAGEVDLQLLSIHPDMTHATELDDLGTREASKWLSTAGGIAR</sequence>
<dbReference type="Proteomes" id="UP001065265">
    <property type="component" value="Chromosome"/>
</dbReference>
<dbReference type="RefSeq" id="WP_265558120.1">
    <property type="nucleotide sequence ID" value="NZ_CP092471.1"/>
</dbReference>